<comment type="catalytic activity">
    <reaction evidence="9 10">
        <text>L-tyrosine + H2O = phenol + pyruvate + NH4(+)</text>
        <dbReference type="Rhea" id="RHEA:21704"/>
        <dbReference type="ChEBI" id="CHEBI:15361"/>
        <dbReference type="ChEBI" id="CHEBI:15377"/>
        <dbReference type="ChEBI" id="CHEBI:15882"/>
        <dbReference type="ChEBI" id="CHEBI:28938"/>
        <dbReference type="ChEBI" id="CHEBI:58315"/>
        <dbReference type="EC" id="4.1.99.2"/>
    </reaction>
</comment>
<evidence type="ECO:0000256" key="6">
    <source>
        <dbReference type="ARBA" id="ARBA00022898"/>
    </source>
</evidence>
<dbReference type="AlphaFoldDB" id="A0A1S2LKI4"/>
<reference evidence="13 14" key="1">
    <citation type="submission" date="2016-10" db="EMBL/GenBank/DDBJ databases">
        <title>Draft genome sequences of four alkaliphilic bacteria belonging to the Anaerobacillus genus.</title>
        <authorList>
            <person name="Bassil N.M."/>
            <person name="Lloyd J.R."/>
        </authorList>
    </citation>
    <scope>NUCLEOTIDE SEQUENCE [LARGE SCALE GENOMIC DNA]</scope>
    <source>
        <strain evidence="13 14">DSM 15340</strain>
    </source>
</reference>
<dbReference type="Gene3D" id="3.40.640.10">
    <property type="entry name" value="Type I PLP-dependent aspartate aminotransferase-like (Major domain)"/>
    <property type="match status" value="1"/>
</dbReference>
<evidence type="ECO:0000256" key="11">
    <source>
        <dbReference type="PIRSR" id="PIRSR611166-50"/>
    </source>
</evidence>
<name>A0A1S2LKI4_9BACI</name>
<evidence type="ECO:0000256" key="2">
    <source>
        <dbReference type="ARBA" id="ARBA00009721"/>
    </source>
</evidence>
<keyword evidence="14" id="KW-1185">Reference proteome</keyword>
<comment type="similarity">
    <text evidence="2 10">Belongs to the beta-eliminating lyase family.</text>
</comment>
<evidence type="ECO:0000313" key="14">
    <source>
        <dbReference type="Proteomes" id="UP000180098"/>
    </source>
</evidence>
<dbReference type="PANTHER" id="PTHR32325">
    <property type="entry name" value="BETA-ELIMINATING LYASE-LIKE PROTEIN-RELATED"/>
    <property type="match status" value="1"/>
</dbReference>
<organism evidence="13 14">
    <name type="scientific">Anaerobacillus arseniciselenatis</name>
    <dbReference type="NCBI Taxonomy" id="85682"/>
    <lineage>
        <taxon>Bacteria</taxon>
        <taxon>Bacillati</taxon>
        <taxon>Bacillota</taxon>
        <taxon>Bacilli</taxon>
        <taxon>Bacillales</taxon>
        <taxon>Bacillaceae</taxon>
        <taxon>Anaerobacillus</taxon>
    </lineage>
</organism>
<gene>
    <name evidence="10" type="primary">tpl</name>
    <name evidence="13" type="ORF">BKP35_10100</name>
</gene>
<dbReference type="InterPro" id="IPR018176">
    <property type="entry name" value="Tryptophanase_CS"/>
</dbReference>
<dbReference type="InterPro" id="IPR001597">
    <property type="entry name" value="ArAA_b-elim_lyase/Thr_aldolase"/>
</dbReference>
<feature type="domain" description="Aromatic amino acid beta-eliminating lyase/threonine aldolase" evidence="12">
    <location>
        <begin position="47"/>
        <end position="421"/>
    </location>
</feature>
<dbReference type="CDD" id="cd00617">
    <property type="entry name" value="Tnase_like"/>
    <property type="match status" value="1"/>
</dbReference>
<dbReference type="Gene3D" id="3.90.1150.10">
    <property type="entry name" value="Aspartate Aminotransferase, domain 1"/>
    <property type="match status" value="1"/>
</dbReference>
<dbReference type="RefSeq" id="WP_071313213.1">
    <property type="nucleotide sequence ID" value="NZ_MLQQ01000018.1"/>
</dbReference>
<evidence type="ECO:0000256" key="9">
    <source>
        <dbReference type="ARBA" id="ARBA00049232"/>
    </source>
</evidence>
<evidence type="ECO:0000256" key="1">
    <source>
        <dbReference type="ARBA" id="ARBA00001933"/>
    </source>
</evidence>
<dbReference type="GO" id="GO:0050371">
    <property type="term" value="F:tyrosine phenol-lyase activity"/>
    <property type="evidence" value="ECO:0007669"/>
    <property type="project" value="UniProtKB-UniRule"/>
</dbReference>
<dbReference type="OrthoDB" id="9764079at2"/>
<keyword evidence="7 10" id="KW-0456">Lyase</keyword>
<dbReference type="InterPro" id="IPR011166">
    <property type="entry name" value="Beta-eliminating_lyase"/>
</dbReference>
<dbReference type="NCBIfam" id="NF009709">
    <property type="entry name" value="PRK13238.1"/>
    <property type="match status" value="1"/>
</dbReference>
<evidence type="ECO:0000313" key="13">
    <source>
        <dbReference type="EMBL" id="OIJ12906.1"/>
    </source>
</evidence>
<dbReference type="Proteomes" id="UP000180098">
    <property type="component" value="Unassembled WGS sequence"/>
</dbReference>
<comment type="caution">
    <text evidence="13">The sequence shown here is derived from an EMBL/GenBank/DDBJ whole genome shotgun (WGS) entry which is preliminary data.</text>
</comment>
<evidence type="ECO:0000256" key="10">
    <source>
        <dbReference type="HAMAP-Rule" id="MF_00543"/>
    </source>
</evidence>
<evidence type="ECO:0000256" key="3">
    <source>
        <dbReference type="ARBA" id="ARBA00011881"/>
    </source>
</evidence>
<dbReference type="HAMAP" id="MF_00543">
    <property type="entry name" value="Tyr_phenol_lyase"/>
    <property type="match status" value="1"/>
</dbReference>
<evidence type="ECO:0000256" key="8">
    <source>
        <dbReference type="ARBA" id="ARBA00033449"/>
    </source>
</evidence>
<evidence type="ECO:0000259" key="12">
    <source>
        <dbReference type="Pfam" id="PF01212"/>
    </source>
</evidence>
<dbReference type="PROSITE" id="PS00853">
    <property type="entry name" value="BETA_ELIM_LYASE"/>
    <property type="match status" value="1"/>
</dbReference>
<dbReference type="Pfam" id="PF01212">
    <property type="entry name" value="Beta_elim_lyase"/>
    <property type="match status" value="1"/>
</dbReference>
<protein>
    <recommendedName>
        <fullName evidence="5 10">Tyrosine phenol-lyase</fullName>
        <ecNumber evidence="4 10">4.1.99.2</ecNumber>
    </recommendedName>
    <alternativeName>
        <fullName evidence="8 10">Beta-tyrosinase</fullName>
    </alternativeName>
</protein>
<dbReference type="SUPFAM" id="SSF53383">
    <property type="entry name" value="PLP-dependent transferases"/>
    <property type="match status" value="1"/>
</dbReference>
<evidence type="ECO:0000256" key="7">
    <source>
        <dbReference type="ARBA" id="ARBA00023239"/>
    </source>
</evidence>
<comment type="subunit">
    <text evidence="3 10">Homotetramer.</text>
</comment>
<dbReference type="InterPro" id="IPR015422">
    <property type="entry name" value="PyrdxlP-dep_Trfase_small"/>
</dbReference>
<dbReference type="EC" id="4.1.99.2" evidence="4 10"/>
<dbReference type="InterPro" id="IPR013441">
    <property type="entry name" value="Tyr_phenol_ly"/>
</dbReference>
<dbReference type="InterPro" id="IPR015421">
    <property type="entry name" value="PyrdxlP-dep_Trfase_major"/>
</dbReference>
<dbReference type="GO" id="GO:0006570">
    <property type="term" value="P:tyrosine metabolic process"/>
    <property type="evidence" value="ECO:0007669"/>
    <property type="project" value="UniProtKB-UniRule"/>
</dbReference>
<dbReference type="PANTHER" id="PTHR32325:SF4">
    <property type="entry name" value="TRYPTOPHANASE"/>
    <property type="match status" value="1"/>
</dbReference>
<evidence type="ECO:0000256" key="5">
    <source>
        <dbReference type="ARBA" id="ARBA00016166"/>
    </source>
</evidence>
<dbReference type="InterPro" id="IPR015424">
    <property type="entry name" value="PyrdxlP-dep_Trfase"/>
</dbReference>
<sequence>MKKRTAEPFKIKAVETLKMLNDEERKQALEKAGFNTFLIDSEDVYIDLLTDSGTTAMSDKQWGALMVGDEAYAGSKSWYKLEKAVKDIYGYKYVIPTHQGRGAENLLSQLMINEGDYVPGNMYFTTTRAHQELNGATFVDVIIDEAHDSLLDHPFKGNVDLIKFQKLIDDVGAEKIPYLCLAVTVNLAGGQPVSMKNMREVYEICQQNKISVMLDATRCVENAYFIKEREDAYADKSVKDILKEMLSYSDGCTMSGKKDCLVNIGGFLAMNEEELYTRAREMVVLYEGMPSYGGLSGRDMEAMALGIYESIDDNYISHRIGQVRYLGQQLIDAGIPVVKPIGGHAVFLDAKKFLPHIKQEELPAQALAAALYLDSGVRAMERGIVSAGRNKVTGENNVPKLELVRLTIPRRVYTNNHMDVVCDSIISLYEKREQIVGLKMVYEPPTLRFFNARFTPLSVNGELMS</sequence>
<accession>A0A1S2LKI4</accession>
<dbReference type="EMBL" id="MLQQ01000018">
    <property type="protein sequence ID" value="OIJ12906.1"/>
    <property type="molecule type" value="Genomic_DNA"/>
</dbReference>
<evidence type="ECO:0000256" key="4">
    <source>
        <dbReference type="ARBA" id="ARBA00013154"/>
    </source>
</evidence>
<keyword evidence="6 10" id="KW-0663">Pyridoxal phosphate</keyword>
<dbReference type="PIRSF" id="PIRSF001386">
    <property type="entry name" value="Trpase"/>
    <property type="match status" value="1"/>
</dbReference>
<comment type="cofactor">
    <cofactor evidence="1 10 11">
        <name>pyridoxal 5'-phosphate</name>
        <dbReference type="ChEBI" id="CHEBI:597326"/>
    </cofactor>
</comment>
<dbReference type="NCBIfam" id="TIGR02618">
    <property type="entry name" value="tyr_phenol_ly"/>
    <property type="match status" value="1"/>
</dbReference>
<proteinExistence type="inferred from homology"/>
<feature type="modified residue" description="N6-(pyridoxal phosphate)lysine" evidence="10 11">
    <location>
        <position position="258"/>
    </location>
</feature>